<dbReference type="OrthoDB" id="274297at2"/>
<keyword evidence="1" id="KW-0732">Signal</keyword>
<organism evidence="2 3">
    <name type="scientific">Parasedimentitalea marina</name>
    <dbReference type="NCBI Taxonomy" id="2483033"/>
    <lineage>
        <taxon>Bacteria</taxon>
        <taxon>Pseudomonadati</taxon>
        <taxon>Pseudomonadota</taxon>
        <taxon>Alphaproteobacteria</taxon>
        <taxon>Rhodobacterales</taxon>
        <taxon>Paracoccaceae</taxon>
        <taxon>Parasedimentitalea</taxon>
    </lineage>
</organism>
<protein>
    <recommendedName>
        <fullName evidence="4">Caspase family protein</fullName>
    </recommendedName>
</protein>
<reference evidence="2 3" key="1">
    <citation type="submission" date="2018-10" db="EMBL/GenBank/DDBJ databases">
        <title>Parasedimentitalea marina sp. nov., a psychrophilic bacterium isolated from deep seawater of the New Britain Trench.</title>
        <authorList>
            <person name="Cao J."/>
        </authorList>
    </citation>
    <scope>NUCLEOTIDE SEQUENCE [LARGE SCALE GENOMIC DNA]</scope>
    <source>
        <strain evidence="2 3">W43</strain>
    </source>
</reference>
<evidence type="ECO:0008006" key="4">
    <source>
        <dbReference type="Google" id="ProtNLM"/>
    </source>
</evidence>
<keyword evidence="3" id="KW-1185">Reference proteome</keyword>
<feature type="chain" id="PRO_5019227945" description="Caspase family protein" evidence="1">
    <location>
        <begin position="26"/>
        <end position="472"/>
    </location>
</feature>
<accession>A0A3T0N4T2</accession>
<gene>
    <name evidence="2" type="ORF">EBB79_15005</name>
</gene>
<evidence type="ECO:0000256" key="1">
    <source>
        <dbReference type="SAM" id="SignalP"/>
    </source>
</evidence>
<evidence type="ECO:0000313" key="2">
    <source>
        <dbReference type="EMBL" id="AZV79050.1"/>
    </source>
</evidence>
<dbReference type="Proteomes" id="UP000283063">
    <property type="component" value="Chromosome"/>
</dbReference>
<evidence type="ECO:0000313" key="3">
    <source>
        <dbReference type="Proteomes" id="UP000283063"/>
    </source>
</evidence>
<sequence length="472" mass="51043">MERFSRSWLCALLIALLPSVSWANADVHILSIGNGHYAARPGEPAANVTGASISARLALLRLGRLVGAETAMLLHSKPGQLVSRNDVFEAIDDLVQRAKATPNDDRLIVYYNGHGFGEGIGWNAFLQPGDVIMPSELNSFDPEILATDLVYVAEIVDTLERSEIPYMLLIDACYEGESASFASPVLTETAIGNLRDVADVLRFFNQFRGPNPVVFSAEPGTVVETVAPPPSVGLDQVTIGPLARRLALALEEIGQNDLIVQNLVDRLTDRELDRQTSQAVSHFEVGDFRQIVYRPSVVEVNTRIGTSSLAVATPLANVAPALETQSASRGVLSATLQMNGPKGEWVLDDQTREFVLGQDDLEIVTFEAGEISLVFSGGGEDWDVNFAAPSGASFERGMTITARRFFFQEKNEGGLEISGDGRACNEIEGNIEVNEASFDADGLVALELSFEQRCDGQSTLLKGNFQIALDTP</sequence>
<dbReference type="AlphaFoldDB" id="A0A3T0N4T2"/>
<name>A0A3T0N4T2_9RHOB</name>
<feature type="signal peptide" evidence="1">
    <location>
        <begin position="1"/>
        <end position="25"/>
    </location>
</feature>
<dbReference type="RefSeq" id="WP_127749599.1">
    <property type="nucleotide sequence ID" value="NZ_CP033219.1"/>
</dbReference>
<proteinExistence type="predicted"/>
<dbReference type="EMBL" id="CP033219">
    <property type="protein sequence ID" value="AZV79050.1"/>
    <property type="molecule type" value="Genomic_DNA"/>
</dbReference>
<dbReference type="KEGG" id="sedi:EBB79_15005"/>